<dbReference type="EMBL" id="BKCJ010000511">
    <property type="protein sequence ID" value="GEU33847.1"/>
    <property type="molecule type" value="Genomic_DNA"/>
</dbReference>
<feature type="compositionally biased region" description="Basic and acidic residues" evidence="2">
    <location>
        <begin position="228"/>
        <end position="238"/>
    </location>
</feature>
<comment type="caution">
    <text evidence="4">The sequence shown here is derived from an EMBL/GenBank/DDBJ whole genome shotgun (WGS) entry which is preliminary data.</text>
</comment>
<feature type="region of interest" description="Disordered" evidence="2">
    <location>
        <begin position="87"/>
        <end position="136"/>
    </location>
</feature>
<dbReference type="PANTHER" id="PTHR34072">
    <property type="entry name" value="ENZYMATIC POLYPROTEIN-RELATED"/>
    <property type="match status" value="1"/>
</dbReference>
<feature type="coiled-coil region" evidence="1">
    <location>
        <begin position="437"/>
        <end position="464"/>
    </location>
</feature>
<dbReference type="Gene3D" id="3.10.10.10">
    <property type="entry name" value="HIV Type 1 Reverse Transcriptase, subunit A, domain 1"/>
    <property type="match status" value="2"/>
</dbReference>
<dbReference type="FunFam" id="3.30.70.270:FF:000020">
    <property type="entry name" value="Transposon Tf2-6 polyprotein-like Protein"/>
    <property type="match status" value="1"/>
</dbReference>
<gene>
    <name evidence="4" type="ORF">Tci_005825</name>
</gene>
<accession>A0A6L2JBE9</accession>
<feature type="compositionally biased region" description="Basic residues" evidence="2">
    <location>
        <begin position="112"/>
        <end position="121"/>
    </location>
</feature>
<dbReference type="InterPro" id="IPR012337">
    <property type="entry name" value="RNaseH-like_sf"/>
</dbReference>
<name>A0A6L2JBE9_TANCI</name>
<feature type="compositionally biased region" description="Acidic residues" evidence="2">
    <location>
        <begin position="251"/>
        <end position="271"/>
    </location>
</feature>
<feature type="compositionally biased region" description="Basic and acidic residues" evidence="2">
    <location>
        <begin position="617"/>
        <end position="630"/>
    </location>
</feature>
<feature type="compositionally biased region" description="Basic and acidic residues" evidence="2">
    <location>
        <begin position="195"/>
        <end position="209"/>
    </location>
</feature>
<sequence length="1913" mass="219667">MPYPRFTKVIINYFISKDKTISMRNKINLHTICDDSLLGTLKFVSKTQDYQQYGALIPDDMINQNIKDSRAYKTYYDFATRKVPPRKARKYKKVASPPRKLSPVKEAEPIKKGKRVKRPAKKSTTTPTAGVVLRDTPGVPVSKKKIPAKGNRIKVIEILSDVALSEADQLKEATKRSKKDFHISQASGSGDGTDLELRVPDEQQHKTSGTDEGTGTKPEVLDIPTYDSESKNESLGDKNDDENPSFTLKDYDEEEHDEEYESDDDNENVFEDKDDDLYKDVDMRLLGAEQGQERKVDEEMTDADQYVSQENSYEQVVEDAHVTLTSSPKTDSSKQSSFVSSNFASKFLILENVPPAVDEVASMMNVKSIQEESSTQAPFLFSVPVTAIPETATTHATTIPPTISMITPPPQLTTPSLTPTTVLTTTLIPALSDFSSLFCFNQRVSTLERELSQLKQADHSAQEEVKSLLPQILPKEVSDFATHVIQSTINESLENVILAKSSSHPKSTYEAAELLIEFELKKILLNKIERSESYKTAPEHKELYEGNGSKSIESKTSSSKGTKSQPKSSGKSVEAEEVVFETADTEMSQDQGGDAKDQTNVETTPMDKWFKKPNKPLTHDRPWNDGKSNDSRPPQKWINNIAKARQPPRTVDELMSTPINFSAYVMNNLKNDNLTQDILVGPSFNLFKGTCKIFVELEYHFEECYKAVTDQLDWNNPEGHVYPFDFSKPLSLIKAQGSQVVLVDYFFNNDLEYLKDRSSSKKYTTFTTKTKAAKIIIVTHVKVMKWYGYGYLEEIIIQREEQTLHKFKESDFPRLNLLDIKDLLLLLVQKKLSNLEQDVIFDMNIALRMFTKRIVILKQVEDLKLGVKRYQKKLNITKPETFRYDIPKLTPYIAYKNPQGIIYLNKFKRIRLICLDELYKLCDGTLTSVRWVILMVIAIGSRRFKIQSHMLILDRERNFKQESNEPLHLSWERFNDSLYNFPKQKINEHEQLQIFYQGLDTETRWKVDFKGPILWMTPAAGIEAVLEISKHSLSCPWVSPINVVPKKERITIVPNKDNELVLTHTVIGWRVCIDDRKLNDAIRNIFLYPSLIKCWNDYLEMNITGECPSDYVMLRPDSSGMLARCEDTNLVLNWEKCYFMVKERIVSGQKISKAKIEVDKAKEFTIEIKDKKGSKNLAATHLSRLENPELEELDQDAVRDSFLDEHLMVINIKEAETNPCDCVIMGADVYAYPSCVWSCPNISASAGRPFRCASDKNLEEIVVVRDFSEVFLDDLSGLPPIWEIEFRTELIHGAVPVVKFPYCLAPSKLEELSGQLKELQQKGFIRPSSPPWGAPFFSKIDLRSGYHQLRVHEDDIPKTAFRTRYGHFKFILIPFFLTNAPATREEHVEHLRHVINGNGIHIDPSNIEAVKNWKAPRTSTEVRSFLGLAAYYRRFIDNFSKIAKSLTILTQKFKTFDWGEEQELAFQTLKDKLCNAHVLALPDGPKDFLRRWIELFSDYDCEIRYHPSKANVVADALSRKERVKPRRVRAMNMILQSSIKDRILAAQKEVVDVIAGLQKGLDEMIEQISDGTLYYLDRIWVPLKGDVRTLIMDEAHNSNYSVHPGADKMYYDLRDRYWWPIMKNDMLTINARALGTRLDMSTTYHPQTDGQSEHTNQTLKDMLRACVLDFEGSWDVHIPLAEVGEGQLIGAELVQETTKKILQIKDRLKATRDRQKSYADKRMKPLEFSVGDYVLLKVSPWKDVVRFGKKGKLAPRNFGPFKIVEKGQIIRHQFGALHSGLFTEACHLPLEMEHKAYWALKKINLDLEAAGKHRFLQLNKLDEPRTKAYEYSQAYKERTKWWHDAKIMDKEFWEGGEVLIFNSRLKLFLRKLRTRWYGPYTISKVYSYGTVEVQAAKRQLSRPTRPVIMWYLC</sequence>
<dbReference type="PANTHER" id="PTHR34072:SF52">
    <property type="entry name" value="RIBONUCLEASE H"/>
    <property type="match status" value="1"/>
</dbReference>
<dbReference type="Gene3D" id="1.10.340.70">
    <property type="match status" value="1"/>
</dbReference>
<evidence type="ECO:0000313" key="4">
    <source>
        <dbReference type="EMBL" id="GEU33847.1"/>
    </source>
</evidence>
<feature type="compositionally biased region" description="Low complexity" evidence="2">
    <location>
        <begin position="548"/>
        <end position="572"/>
    </location>
</feature>
<dbReference type="SUPFAM" id="SSF53098">
    <property type="entry name" value="Ribonuclease H-like"/>
    <property type="match status" value="1"/>
</dbReference>
<reference evidence="4" key="1">
    <citation type="journal article" date="2019" name="Sci. Rep.">
        <title>Draft genome of Tanacetum cinerariifolium, the natural source of mosquito coil.</title>
        <authorList>
            <person name="Yamashiro T."/>
            <person name="Shiraishi A."/>
            <person name="Satake H."/>
            <person name="Nakayama K."/>
        </authorList>
    </citation>
    <scope>NUCLEOTIDE SEQUENCE</scope>
</reference>
<dbReference type="Gene3D" id="3.30.70.270">
    <property type="match status" value="2"/>
</dbReference>
<feature type="region of interest" description="Disordered" evidence="2">
    <location>
        <begin position="173"/>
        <end position="271"/>
    </location>
</feature>
<protein>
    <recommendedName>
        <fullName evidence="3">Integrase zinc-binding domain-containing protein</fullName>
    </recommendedName>
</protein>
<evidence type="ECO:0000256" key="2">
    <source>
        <dbReference type="SAM" id="MobiDB-lite"/>
    </source>
</evidence>
<feature type="region of interest" description="Disordered" evidence="2">
    <location>
        <begin position="539"/>
        <end position="635"/>
    </location>
</feature>
<dbReference type="InterPro" id="IPR041588">
    <property type="entry name" value="Integrase_H2C2"/>
</dbReference>
<proteinExistence type="predicted"/>
<keyword evidence="1" id="KW-0175">Coiled coil</keyword>
<organism evidence="4">
    <name type="scientific">Tanacetum cinerariifolium</name>
    <name type="common">Dalmatian daisy</name>
    <name type="synonym">Chrysanthemum cinerariifolium</name>
    <dbReference type="NCBI Taxonomy" id="118510"/>
    <lineage>
        <taxon>Eukaryota</taxon>
        <taxon>Viridiplantae</taxon>
        <taxon>Streptophyta</taxon>
        <taxon>Embryophyta</taxon>
        <taxon>Tracheophyta</taxon>
        <taxon>Spermatophyta</taxon>
        <taxon>Magnoliopsida</taxon>
        <taxon>eudicotyledons</taxon>
        <taxon>Gunneridae</taxon>
        <taxon>Pentapetalae</taxon>
        <taxon>asterids</taxon>
        <taxon>campanulids</taxon>
        <taxon>Asterales</taxon>
        <taxon>Asteraceae</taxon>
        <taxon>Asteroideae</taxon>
        <taxon>Anthemideae</taxon>
        <taxon>Anthemidinae</taxon>
        <taxon>Tanacetum</taxon>
    </lineage>
</organism>
<evidence type="ECO:0000259" key="3">
    <source>
        <dbReference type="Pfam" id="PF17921"/>
    </source>
</evidence>
<evidence type="ECO:0000256" key="1">
    <source>
        <dbReference type="SAM" id="Coils"/>
    </source>
</evidence>
<dbReference type="Pfam" id="PF17921">
    <property type="entry name" value="Integrase_H2C2"/>
    <property type="match status" value="1"/>
</dbReference>
<dbReference type="InterPro" id="IPR043128">
    <property type="entry name" value="Rev_trsase/Diguanyl_cyclase"/>
</dbReference>
<feature type="domain" description="Integrase zinc-binding" evidence="3">
    <location>
        <begin position="1587"/>
        <end position="1626"/>
    </location>
</feature>
<dbReference type="InterPro" id="IPR043502">
    <property type="entry name" value="DNA/RNA_pol_sf"/>
</dbReference>
<dbReference type="SUPFAM" id="SSF56672">
    <property type="entry name" value="DNA/RNA polymerases"/>
    <property type="match status" value="2"/>
</dbReference>